<evidence type="ECO:0000313" key="8">
    <source>
        <dbReference type="EMBL" id="KZF25951.1"/>
    </source>
</evidence>
<dbReference type="InParanoid" id="A0A165J9X7"/>
<evidence type="ECO:0000313" key="9">
    <source>
        <dbReference type="Proteomes" id="UP000076632"/>
    </source>
</evidence>
<dbReference type="Pfam" id="PF00326">
    <property type="entry name" value="Peptidase_S9"/>
    <property type="match status" value="1"/>
</dbReference>
<dbReference type="Proteomes" id="UP000076632">
    <property type="component" value="Unassembled WGS sequence"/>
</dbReference>
<dbReference type="PANTHER" id="PTHR42776">
    <property type="entry name" value="SERINE PEPTIDASE S9 FAMILY MEMBER"/>
    <property type="match status" value="1"/>
</dbReference>
<organism evidence="8 9">
    <name type="scientific">Xylona heveae (strain CBS 132557 / TC161)</name>
    <dbReference type="NCBI Taxonomy" id="1328760"/>
    <lineage>
        <taxon>Eukaryota</taxon>
        <taxon>Fungi</taxon>
        <taxon>Dikarya</taxon>
        <taxon>Ascomycota</taxon>
        <taxon>Pezizomycotina</taxon>
        <taxon>Xylonomycetes</taxon>
        <taxon>Xylonales</taxon>
        <taxon>Xylonaceae</taxon>
        <taxon>Xylona</taxon>
    </lineage>
</organism>
<dbReference type="Gene3D" id="3.40.50.1820">
    <property type="entry name" value="alpha/beta hydrolase"/>
    <property type="match status" value="1"/>
</dbReference>
<gene>
    <name evidence="8" type="ORF">L228DRAFT_216018</name>
</gene>
<evidence type="ECO:0000256" key="6">
    <source>
        <dbReference type="ARBA" id="ARBA00032829"/>
    </source>
</evidence>
<dbReference type="STRING" id="1328760.A0A165J9X7"/>
<dbReference type="GO" id="GO:0006508">
    <property type="term" value="P:proteolysis"/>
    <property type="evidence" value="ECO:0007669"/>
    <property type="project" value="UniProtKB-KW"/>
</dbReference>
<keyword evidence="3" id="KW-0732">Signal</keyword>
<dbReference type="EMBL" id="KV407454">
    <property type="protein sequence ID" value="KZF25951.1"/>
    <property type="molecule type" value="Genomic_DNA"/>
</dbReference>
<evidence type="ECO:0000256" key="4">
    <source>
        <dbReference type="ARBA" id="ARBA00022801"/>
    </source>
</evidence>
<dbReference type="SUPFAM" id="SSF82171">
    <property type="entry name" value="DPP6 N-terminal domain-like"/>
    <property type="match status" value="1"/>
</dbReference>
<evidence type="ECO:0000256" key="2">
    <source>
        <dbReference type="ARBA" id="ARBA00022670"/>
    </source>
</evidence>
<evidence type="ECO:0000256" key="5">
    <source>
        <dbReference type="ARBA" id="ARBA00022825"/>
    </source>
</evidence>
<keyword evidence="4 8" id="KW-0378">Hydrolase</keyword>
<dbReference type="AlphaFoldDB" id="A0A165J9X7"/>
<protein>
    <recommendedName>
        <fullName evidence="6">Dipeptidyl-peptidase V</fullName>
    </recommendedName>
</protein>
<dbReference type="SUPFAM" id="SSF53474">
    <property type="entry name" value="alpha/beta-Hydrolases"/>
    <property type="match status" value="1"/>
</dbReference>
<evidence type="ECO:0000256" key="1">
    <source>
        <dbReference type="ARBA" id="ARBA00010040"/>
    </source>
</evidence>
<reference evidence="8 9" key="1">
    <citation type="journal article" date="2016" name="Fungal Biol.">
        <title>The genome of Xylona heveae provides a window into fungal endophytism.</title>
        <authorList>
            <person name="Gazis R."/>
            <person name="Kuo A."/>
            <person name="Riley R."/>
            <person name="LaButti K."/>
            <person name="Lipzen A."/>
            <person name="Lin J."/>
            <person name="Amirebrahimi M."/>
            <person name="Hesse C.N."/>
            <person name="Spatafora J.W."/>
            <person name="Henrissat B."/>
            <person name="Hainaut M."/>
            <person name="Grigoriev I.V."/>
            <person name="Hibbett D.S."/>
        </authorList>
    </citation>
    <scope>NUCLEOTIDE SEQUENCE [LARGE SCALE GENOMIC DNA]</scope>
    <source>
        <strain evidence="8 9">TC161</strain>
    </source>
</reference>
<dbReference type="GO" id="GO:0004252">
    <property type="term" value="F:serine-type endopeptidase activity"/>
    <property type="evidence" value="ECO:0007669"/>
    <property type="project" value="TreeGrafter"/>
</dbReference>
<dbReference type="OMA" id="YKHWDEW"/>
<dbReference type="PANTHER" id="PTHR42776:SF13">
    <property type="entry name" value="DIPEPTIDYL-PEPTIDASE 5"/>
    <property type="match status" value="1"/>
</dbReference>
<feature type="domain" description="Peptidase S9 prolyl oligopeptidase catalytic" evidence="7">
    <location>
        <begin position="487"/>
        <end position="695"/>
    </location>
</feature>
<dbReference type="RefSeq" id="XP_018191506.1">
    <property type="nucleotide sequence ID" value="XM_018330105.1"/>
</dbReference>
<keyword evidence="9" id="KW-1185">Reference proteome</keyword>
<dbReference type="GeneID" id="28895242"/>
<proteinExistence type="inferred from homology"/>
<dbReference type="FunFam" id="3.40.50.1820:FF:000028">
    <property type="entry name" value="S9 family peptidase"/>
    <property type="match status" value="1"/>
</dbReference>
<dbReference type="InterPro" id="IPR001375">
    <property type="entry name" value="Peptidase_S9_cat"/>
</dbReference>
<evidence type="ECO:0000259" key="7">
    <source>
        <dbReference type="Pfam" id="PF00326"/>
    </source>
</evidence>
<sequence>MTVRASKFTPEVLLSAPRRSSGKPNARGTLALFSVTTYSFESHSRKSEIRVLDIASSQSHLVTDDEKASDPNWIGDGNDVVWLKSGSDGKTTLVVANLSDTSKIHSYSAGVIDGPVSNIKLAKISDDAFAVAVVGQATPDGALYNPEKAPKQQSTGKVYTSLFVRHWDYYLSPQRNSIFYGRLTLEPSHVTNSSDKYTLSKLTNSLKGTGIESPIPPFGGTDHFDLSSSGIAFVAKDPDENPATNTKAHFYFIPIKTFTGLSTPEPIKVVVDGLEGACTSPVISPDGTKAVFLQMKKNGYESDKNRVILIPDLTNPFQTVELLASENGKGAWDSSPSSVSWSNDGNTLYLVAEATGRGILFSLPSNPADIKGLPKKLTTTGTVSDIAAASKSSNELFISSTSLVDNSYYSILDPAKPGELKLISSSSKGGKTFGLSQDQVSDIWFPGAGDYKVHAWVVKPSNFDSSKKYPLAYLIHGGPQGAWAESWSTRWNPAVFAEQGYVVITPNPTGSTSYGQDFVDAIQEEWGGRPYTDIVKGFEYIRDNLSYVDTDRAVALGASYGGYMMNWIQGNPLGRKFKALVTHDGVFSMANQISSDELYFPFHDLGGTLWDKRAQWERWDPSRLSGNWETPHLIIHNELDYRLPVSEGLAAFNVLQKRGVPSMYLTFPDENHWVLKPENSLQWHTVVLNWINKFAGLPPYKENNGGYEVNEPIKKMQDLKV</sequence>
<keyword evidence="2" id="KW-0645">Protease</keyword>
<name>A0A165J9X7_XYLHT</name>
<evidence type="ECO:0000256" key="3">
    <source>
        <dbReference type="ARBA" id="ARBA00022729"/>
    </source>
</evidence>
<dbReference type="InterPro" id="IPR029058">
    <property type="entry name" value="AB_hydrolase_fold"/>
</dbReference>
<comment type="similarity">
    <text evidence="1">Belongs to the peptidase S9C family.</text>
</comment>
<keyword evidence="5" id="KW-0720">Serine protease</keyword>
<dbReference type="OrthoDB" id="416344at2759"/>
<accession>A0A165J9X7</accession>